<feature type="transmembrane region" description="Helical" evidence="1">
    <location>
        <begin position="6"/>
        <end position="24"/>
    </location>
</feature>
<feature type="transmembrane region" description="Helical" evidence="1">
    <location>
        <begin position="71"/>
        <end position="93"/>
    </location>
</feature>
<dbReference type="Proteomes" id="UP000253551">
    <property type="component" value="Unassembled WGS sequence"/>
</dbReference>
<keyword evidence="3" id="KW-1185">Reference proteome</keyword>
<organism evidence="2 3">
    <name type="scientific">Rhizopus stolonifer</name>
    <name type="common">Rhizopus nigricans</name>
    <dbReference type="NCBI Taxonomy" id="4846"/>
    <lineage>
        <taxon>Eukaryota</taxon>
        <taxon>Fungi</taxon>
        <taxon>Fungi incertae sedis</taxon>
        <taxon>Mucoromycota</taxon>
        <taxon>Mucoromycotina</taxon>
        <taxon>Mucoromycetes</taxon>
        <taxon>Mucorales</taxon>
        <taxon>Mucorineae</taxon>
        <taxon>Rhizopodaceae</taxon>
        <taxon>Rhizopus</taxon>
    </lineage>
</organism>
<feature type="transmembrane region" description="Helical" evidence="1">
    <location>
        <begin position="114"/>
        <end position="136"/>
    </location>
</feature>
<keyword evidence="1" id="KW-0812">Transmembrane</keyword>
<keyword evidence="1" id="KW-1133">Transmembrane helix</keyword>
<feature type="transmembrane region" description="Helical" evidence="1">
    <location>
        <begin position="36"/>
        <end position="59"/>
    </location>
</feature>
<reference evidence="2 3" key="1">
    <citation type="journal article" date="2018" name="G3 (Bethesda)">
        <title>Phylogenetic and Phylogenomic Definition of Rhizopus Species.</title>
        <authorList>
            <person name="Gryganskyi A.P."/>
            <person name="Golan J."/>
            <person name="Dolatabadi S."/>
            <person name="Mondo S."/>
            <person name="Robb S."/>
            <person name="Idnurm A."/>
            <person name="Muszewska A."/>
            <person name="Steczkiewicz K."/>
            <person name="Masonjones S."/>
            <person name="Liao H.L."/>
            <person name="Gajdeczka M.T."/>
            <person name="Anike F."/>
            <person name="Vuek A."/>
            <person name="Anishchenko I.M."/>
            <person name="Voigt K."/>
            <person name="de Hoog G.S."/>
            <person name="Smith M.E."/>
            <person name="Heitman J."/>
            <person name="Vilgalys R."/>
            <person name="Stajich J.E."/>
        </authorList>
    </citation>
    <scope>NUCLEOTIDE SEQUENCE [LARGE SCALE GENOMIC DNA]</scope>
    <source>
        <strain evidence="2 3">LSU 92-RS-03</strain>
    </source>
</reference>
<protein>
    <submittedName>
        <fullName evidence="2">Uncharacterized protein</fullName>
    </submittedName>
</protein>
<name>A0A367IKK9_RHIST</name>
<proteinExistence type="predicted"/>
<feature type="transmembrane region" description="Helical" evidence="1">
    <location>
        <begin position="142"/>
        <end position="165"/>
    </location>
</feature>
<comment type="caution">
    <text evidence="2">The sequence shown here is derived from an EMBL/GenBank/DDBJ whole genome shotgun (WGS) entry which is preliminary data.</text>
</comment>
<accession>A0A367IKK9</accession>
<dbReference type="AlphaFoldDB" id="A0A367IKK9"/>
<dbReference type="EMBL" id="PJQM01007422">
    <property type="protein sequence ID" value="RCH78209.1"/>
    <property type="molecule type" value="Genomic_DNA"/>
</dbReference>
<evidence type="ECO:0000313" key="2">
    <source>
        <dbReference type="EMBL" id="RCH78209.1"/>
    </source>
</evidence>
<keyword evidence="1" id="KW-0472">Membrane</keyword>
<evidence type="ECO:0000256" key="1">
    <source>
        <dbReference type="SAM" id="Phobius"/>
    </source>
</evidence>
<evidence type="ECO:0000313" key="3">
    <source>
        <dbReference type="Proteomes" id="UP000253551"/>
    </source>
</evidence>
<sequence length="208" mass="23889">MFMITSILKVVFHFGMIISVGYKLRTDNLHWRHPLILGGTFFLVCTMAALLAQTIYVAIVGAEHEIQPLKISFVIGLICAIITDVLAFIYTFLPLIHWKKEKRSTEGLSKTTALGIWFFVTQGTFYIIQVALYIWFVSINHWEYFILLLAVDYVIRFTQYLFYIWPPPDCLIGFLASRLLSVSVHTSVEVNQNGVFKSSERYTKMSSA</sequence>
<dbReference type="OrthoDB" id="2213666at2759"/>
<gene>
    <name evidence="2" type="ORF">CU098_004118</name>
</gene>